<reference evidence="3" key="1">
    <citation type="journal article" date="2021" name="Open Biol.">
        <title>Shared evolutionary footprints suggest mitochondrial oxidative damage underlies multiple complex I losses in fungi.</title>
        <authorList>
            <person name="Schikora-Tamarit M.A."/>
            <person name="Marcet-Houben M."/>
            <person name="Nosek J."/>
            <person name="Gabaldon T."/>
        </authorList>
    </citation>
    <scope>NUCLEOTIDE SEQUENCE</scope>
    <source>
        <strain evidence="3">NCAIM Y.01608</strain>
    </source>
</reference>
<dbReference type="SMART" id="SM00353">
    <property type="entry name" value="HLH"/>
    <property type="match status" value="1"/>
</dbReference>
<dbReference type="Proteomes" id="UP000788993">
    <property type="component" value="Unassembled WGS sequence"/>
</dbReference>
<comment type="caution">
    <text evidence="3">The sequence shown here is derived from an EMBL/GenBank/DDBJ whole genome shotgun (WGS) entry which is preliminary data.</text>
</comment>
<protein>
    <recommendedName>
        <fullName evidence="2">BHLH domain-containing protein</fullName>
    </recommendedName>
</protein>
<dbReference type="InterPro" id="IPR036638">
    <property type="entry name" value="HLH_DNA-bd_sf"/>
</dbReference>
<evidence type="ECO:0000313" key="4">
    <source>
        <dbReference type="Proteomes" id="UP000788993"/>
    </source>
</evidence>
<dbReference type="PANTHER" id="PTHR46266">
    <property type="entry name" value="TRANSCRIPTION FACTOR TT8"/>
    <property type="match status" value="1"/>
</dbReference>
<gene>
    <name evidence="3" type="ORF">OGATHE_005613</name>
</gene>
<evidence type="ECO:0000259" key="2">
    <source>
        <dbReference type="PROSITE" id="PS50888"/>
    </source>
</evidence>
<reference evidence="3" key="2">
    <citation type="submission" date="2021-01" db="EMBL/GenBank/DDBJ databases">
        <authorList>
            <person name="Schikora-Tamarit M.A."/>
        </authorList>
    </citation>
    <scope>NUCLEOTIDE SEQUENCE</scope>
    <source>
        <strain evidence="3">NCAIM Y.01608</strain>
    </source>
</reference>
<feature type="region of interest" description="Disordered" evidence="1">
    <location>
        <begin position="90"/>
        <end position="134"/>
    </location>
</feature>
<dbReference type="EMBL" id="JAEUBD010001504">
    <property type="protein sequence ID" value="KAH3659568.1"/>
    <property type="molecule type" value="Genomic_DNA"/>
</dbReference>
<dbReference type="PANTHER" id="PTHR46266:SF4">
    <property type="entry name" value="TRANSCRIPTION FACTOR TT8"/>
    <property type="match status" value="1"/>
</dbReference>
<evidence type="ECO:0000313" key="3">
    <source>
        <dbReference type="EMBL" id="KAH3659568.1"/>
    </source>
</evidence>
<name>A0A9P8SYA8_9ASCO</name>
<evidence type="ECO:0000256" key="1">
    <source>
        <dbReference type="SAM" id="MobiDB-lite"/>
    </source>
</evidence>
<dbReference type="Pfam" id="PF00010">
    <property type="entry name" value="HLH"/>
    <property type="match status" value="1"/>
</dbReference>
<dbReference type="AlphaFoldDB" id="A0A9P8SYA8"/>
<feature type="compositionally biased region" description="Polar residues" evidence="1">
    <location>
        <begin position="33"/>
        <end position="57"/>
    </location>
</feature>
<dbReference type="GO" id="GO:0046983">
    <property type="term" value="F:protein dimerization activity"/>
    <property type="evidence" value="ECO:0007669"/>
    <property type="project" value="InterPro"/>
</dbReference>
<keyword evidence="4" id="KW-1185">Reference proteome</keyword>
<proteinExistence type="predicted"/>
<accession>A0A9P8SYA8</accession>
<dbReference type="Gene3D" id="4.10.280.10">
    <property type="entry name" value="Helix-loop-helix DNA-binding domain"/>
    <property type="match status" value="1"/>
</dbReference>
<feature type="compositionally biased region" description="Polar residues" evidence="1">
    <location>
        <begin position="1"/>
        <end position="17"/>
    </location>
</feature>
<feature type="domain" description="BHLH" evidence="2">
    <location>
        <begin position="128"/>
        <end position="193"/>
    </location>
</feature>
<dbReference type="PROSITE" id="PS50888">
    <property type="entry name" value="BHLH"/>
    <property type="match status" value="1"/>
</dbReference>
<dbReference type="SUPFAM" id="SSF47459">
    <property type="entry name" value="HLH, helix-loop-helix DNA-binding domain"/>
    <property type="match status" value="1"/>
</dbReference>
<feature type="region of interest" description="Disordered" evidence="1">
    <location>
        <begin position="1"/>
        <end position="66"/>
    </location>
</feature>
<dbReference type="InterPro" id="IPR011598">
    <property type="entry name" value="bHLH_dom"/>
</dbReference>
<sequence>MDANSSGRSTDLSTSAVETAILPPPPIFKPTFVQMQRSSSSCNISPTGSASTSPKMDSSSNSSYLTSSFVSNDEYKNRLIGQSPSISPLTYAVDAPSPGPASPALSSSRKRRKSSTTSKEDRERKKKELKNQHSIIEKKRRVRMNREFEALKFLVPACRLNILSGLNENNFDNSNMMHKLTILQSTVEYIKYLHLVIKLLKLQMLTPADTRSYFRKWLAKNDNLKFVDFDLDLQSYRKIDSSFSFEEAFMRVWRNNGDMPYEDLDAVSREIENLLNHDSDGNETLADIPDVKNLSDQLPTQLPSPIITPDISRKSRLSSSVRHFSSISTSERSQVSSNAKFKLPLPAIVDEKVAHMATTGDEMGEINASRVLMLLKSDEKRTSIESLLN</sequence>
<organism evidence="3 4">
    <name type="scientific">Ogataea polymorpha</name>
    <dbReference type="NCBI Taxonomy" id="460523"/>
    <lineage>
        <taxon>Eukaryota</taxon>
        <taxon>Fungi</taxon>
        <taxon>Dikarya</taxon>
        <taxon>Ascomycota</taxon>
        <taxon>Saccharomycotina</taxon>
        <taxon>Pichiomycetes</taxon>
        <taxon>Pichiales</taxon>
        <taxon>Pichiaceae</taxon>
        <taxon>Ogataea</taxon>
    </lineage>
</organism>